<dbReference type="EMBL" id="RSFE01000004">
    <property type="protein sequence ID" value="RWU11374.1"/>
    <property type="molecule type" value="Genomic_DNA"/>
</dbReference>
<dbReference type="NCBIfam" id="TIGR01353">
    <property type="entry name" value="dGTP_triPase"/>
    <property type="match status" value="1"/>
</dbReference>
<dbReference type="SMART" id="SM00471">
    <property type="entry name" value="HDc"/>
    <property type="match status" value="1"/>
</dbReference>
<gene>
    <name evidence="3" type="primary">dgt</name>
    <name evidence="3" type="ORF">EGC76_07450</name>
</gene>
<dbReference type="InterPro" id="IPR026875">
    <property type="entry name" value="PHydrolase_assoc_dom"/>
</dbReference>
<evidence type="ECO:0000313" key="3">
    <source>
        <dbReference type="EMBL" id="RWU11374.1"/>
    </source>
</evidence>
<dbReference type="AlphaFoldDB" id="A0A451GEH7"/>
<dbReference type="InterPro" id="IPR050135">
    <property type="entry name" value="dGTPase-like"/>
</dbReference>
<dbReference type="PANTHER" id="PTHR11373:SF32">
    <property type="entry name" value="DEOXYGUANOSINETRIPHOSPHATE TRIPHOSPHOHYDROLASE"/>
    <property type="match status" value="1"/>
</dbReference>
<dbReference type="NCBIfam" id="NF041026">
    <property type="entry name" value="antiphage_dGTPase"/>
    <property type="match status" value="1"/>
</dbReference>
<dbReference type="InterPro" id="IPR003607">
    <property type="entry name" value="HD/PDEase_dom"/>
</dbReference>
<dbReference type="PROSITE" id="PS51831">
    <property type="entry name" value="HD"/>
    <property type="match status" value="1"/>
</dbReference>
<keyword evidence="4" id="KW-1185">Reference proteome</keyword>
<dbReference type="Pfam" id="PF13286">
    <property type="entry name" value="HD_assoc"/>
    <property type="match status" value="1"/>
</dbReference>
<name>A0A451GEH7_9GAMM</name>
<accession>A0A451GEH7</accession>
<protein>
    <submittedName>
        <fullName evidence="3">DNTP triphosphohydrolase</fullName>
    </submittedName>
</protein>
<organism evidence="3 4">
    <name type="scientific">Pseudidiomarina gelatinasegens</name>
    <dbReference type="NCBI Taxonomy" id="2487740"/>
    <lineage>
        <taxon>Bacteria</taxon>
        <taxon>Pseudomonadati</taxon>
        <taxon>Pseudomonadota</taxon>
        <taxon>Gammaproteobacteria</taxon>
        <taxon>Alteromonadales</taxon>
        <taxon>Idiomarinaceae</taxon>
        <taxon>Pseudidiomarina</taxon>
    </lineage>
</organism>
<dbReference type="GO" id="GO:0006203">
    <property type="term" value="P:dGTP catabolic process"/>
    <property type="evidence" value="ECO:0007669"/>
    <property type="project" value="TreeGrafter"/>
</dbReference>
<dbReference type="InterPro" id="IPR006674">
    <property type="entry name" value="HD_domain"/>
</dbReference>
<dbReference type="NCBIfam" id="NF003701">
    <property type="entry name" value="PRK05318.1"/>
    <property type="match status" value="1"/>
</dbReference>
<keyword evidence="1 3" id="KW-0378">Hydrolase</keyword>
<proteinExistence type="predicted"/>
<evidence type="ECO:0000313" key="4">
    <source>
        <dbReference type="Proteomes" id="UP000288789"/>
    </source>
</evidence>
<evidence type="ECO:0000256" key="1">
    <source>
        <dbReference type="ARBA" id="ARBA00022801"/>
    </source>
</evidence>
<reference evidence="3 4" key="1">
    <citation type="submission" date="2018-12" db="EMBL/GenBank/DDBJ databases">
        <authorList>
            <person name="Li A."/>
            <person name="Zhang M."/>
            <person name="Zhu H."/>
        </authorList>
    </citation>
    <scope>NUCLEOTIDE SEQUENCE [LARGE SCALE GENOMIC DNA]</scope>
    <source>
        <strain evidence="3 4">R04H25</strain>
    </source>
</reference>
<dbReference type="Proteomes" id="UP000288789">
    <property type="component" value="Unassembled WGS sequence"/>
</dbReference>
<dbReference type="OrthoDB" id="9803619at2"/>
<dbReference type="SUPFAM" id="SSF109604">
    <property type="entry name" value="HD-domain/PDEase-like"/>
    <property type="match status" value="1"/>
</dbReference>
<dbReference type="PANTHER" id="PTHR11373">
    <property type="entry name" value="DEOXYNUCLEOSIDE TRIPHOSPHATE TRIPHOSPHOHYDROLASE"/>
    <property type="match status" value="1"/>
</dbReference>
<sequence>MSERRDPTDQKYVTDIRHEDERDNARIIHSAAFRRLQTKTQVLGLGESDFYRTRLTHSMEVKQVGIGILKFLERTAKSTPTILGSLPVDYLPTSSQLSTICLAHDIGHPPFGHGGEVALNYCMRGAGGFEGNGQTLKILGKLAKYRAEYGLNATRRTLLGVLKYPIAYSQTKFDLLKEPQPVDPNWLFNTNEYKPPKCYFDDDSDIIEFILKPFSPSDRELFQKTKPKDKSARSIFKSCYHSLDTSIMSLADDISYGVHDLEDGISLGFITRQEWDEYLDKSENLSYFKAHVKKSINVDFFQLVDELFSGESHRRKQAIGKLVHLMVSSISISVQDDNFKSPIVRYVAKMSDESSQLLDFFQSIVREEVIRASKVQQLEFKGQKIVFELFQAIASDPKRFMPKSSYKKYEDASNLKEQRRVICNYISGMTDDYAIRMYEKIFVPRKGSVFDQL</sequence>
<feature type="domain" description="HD" evidence="2">
    <location>
        <begin position="54"/>
        <end position="257"/>
    </location>
</feature>
<dbReference type="Gene3D" id="1.10.3210.10">
    <property type="entry name" value="Hypothetical protein af1432"/>
    <property type="match status" value="2"/>
</dbReference>
<evidence type="ECO:0000259" key="2">
    <source>
        <dbReference type="PROSITE" id="PS51831"/>
    </source>
</evidence>
<dbReference type="GO" id="GO:0008832">
    <property type="term" value="F:dGTPase activity"/>
    <property type="evidence" value="ECO:0007669"/>
    <property type="project" value="TreeGrafter"/>
</dbReference>
<dbReference type="InterPro" id="IPR006261">
    <property type="entry name" value="dGTPase"/>
</dbReference>
<comment type="caution">
    <text evidence="3">The sequence shown here is derived from an EMBL/GenBank/DDBJ whole genome shotgun (WGS) entry which is preliminary data.</text>
</comment>